<dbReference type="OrthoDB" id="9811076at2"/>
<dbReference type="InterPro" id="IPR007167">
    <property type="entry name" value="Fe-transptr_FeoA-like"/>
</dbReference>
<dbReference type="Proteomes" id="UP000011134">
    <property type="component" value="Unassembled WGS sequence"/>
</dbReference>
<evidence type="ECO:0000259" key="2">
    <source>
        <dbReference type="SMART" id="SM00899"/>
    </source>
</evidence>
<dbReference type="PATRIC" id="fig|1056511.3.peg.3683"/>
<evidence type="ECO:0000313" key="4">
    <source>
        <dbReference type="Proteomes" id="UP000011134"/>
    </source>
</evidence>
<keyword evidence="4" id="KW-1185">Reference proteome</keyword>
<dbReference type="InterPro" id="IPR052713">
    <property type="entry name" value="FeoA"/>
</dbReference>
<dbReference type="PANTHER" id="PTHR42954">
    <property type="entry name" value="FE(2+) TRANSPORT PROTEIN A"/>
    <property type="match status" value="1"/>
</dbReference>
<dbReference type="GO" id="GO:0046914">
    <property type="term" value="F:transition metal ion binding"/>
    <property type="evidence" value="ECO:0007669"/>
    <property type="project" value="InterPro"/>
</dbReference>
<accession>L8J670</accession>
<dbReference type="SMART" id="SM00899">
    <property type="entry name" value="FeoA"/>
    <property type="match status" value="1"/>
</dbReference>
<sequence length="81" mass="8848">MTLNDTLPNQTVVVHRHLATGMIRQRLMDLGIMPQAVVTMIRSAPLGDPIEIKIDNTHVSLRRSEAAGIEVTTTAHSEACC</sequence>
<dbReference type="PANTHER" id="PTHR42954:SF2">
    <property type="entry name" value="FE(2+) TRANSPORT PROTEIN A"/>
    <property type="match status" value="1"/>
</dbReference>
<dbReference type="SUPFAM" id="SSF50037">
    <property type="entry name" value="C-terminal domain of transcriptional repressors"/>
    <property type="match status" value="1"/>
</dbReference>
<dbReference type="Gene3D" id="2.30.30.90">
    <property type="match status" value="1"/>
</dbReference>
<comment type="caution">
    <text evidence="3">The sequence shown here is derived from an EMBL/GenBank/DDBJ whole genome shotgun (WGS) entry which is preliminary data.</text>
</comment>
<dbReference type="Pfam" id="PF04023">
    <property type="entry name" value="FeoA"/>
    <property type="match status" value="1"/>
</dbReference>
<evidence type="ECO:0000313" key="3">
    <source>
        <dbReference type="EMBL" id="ELR64335.1"/>
    </source>
</evidence>
<name>L8J670_9GAMM</name>
<feature type="domain" description="Ferrous iron transporter FeoA-like" evidence="2">
    <location>
        <begin position="1"/>
        <end position="73"/>
    </location>
</feature>
<dbReference type="EMBL" id="AMZO01000029">
    <property type="protein sequence ID" value="ELR64335.1"/>
    <property type="molecule type" value="Genomic_DNA"/>
</dbReference>
<gene>
    <name evidence="3" type="ORF">C942_02607</name>
</gene>
<dbReference type="RefSeq" id="WP_007468369.1">
    <property type="nucleotide sequence ID" value="NZ_AMZO01000029.1"/>
</dbReference>
<keyword evidence="1" id="KW-0408">Iron</keyword>
<proteinExistence type="predicted"/>
<evidence type="ECO:0000256" key="1">
    <source>
        <dbReference type="ARBA" id="ARBA00023004"/>
    </source>
</evidence>
<organism evidence="3 4">
    <name type="scientific">Photobacterium marinum</name>
    <dbReference type="NCBI Taxonomy" id="1056511"/>
    <lineage>
        <taxon>Bacteria</taxon>
        <taxon>Pseudomonadati</taxon>
        <taxon>Pseudomonadota</taxon>
        <taxon>Gammaproteobacteria</taxon>
        <taxon>Vibrionales</taxon>
        <taxon>Vibrionaceae</taxon>
        <taxon>Photobacterium</taxon>
    </lineage>
</organism>
<dbReference type="InterPro" id="IPR038157">
    <property type="entry name" value="FeoA_core_dom"/>
</dbReference>
<dbReference type="AlphaFoldDB" id="L8J670"/>
<reference evidence="3 4" key="1">
    <citation type="submission" date="2012-12" db="EMBL/GenBank/DDBJ databases">
        <title>Genome Assembly of Photobacterium sp. AK15.</title>
        <authorList>
            <person name="Khatri I."/>
            <person name="Vaidya B."/>
            <person name="Srinivas T.N.R."/>
            <person name="Subramanian S."/>
            <person name="Pinnaka A."/>
        </authorList>
    </citation>
    <scope>NUCLEOTIDE SEQUENCE [LARGE SCALE GENOMIC DNA]</scope>
    <source>
        <strain evidence="3 4">AK15</strain>
    </source>
</reference>
<protein>
    <submittedName>
        <fullName evidence="3">FeoA family protein</fullName>
    </submittedName>
</protein>
<dbReference type="InterPro" id="IPR008988">
    <property type="entry name" value="Transcriptional_repressor_C"/>
</dbReference>